<feature type="compositionally biased region" description="Acidic residues" evidence="2">
    <location>
        <begin position="1629"/>
        <end position="1640"/>
    </location>
</feature>
<feature type="region of interest" description="Disordered" evidence="2">
    <location>
        <begin position="2331"/>
        <end position="2354"/>
    </location>
</feature>
<dbReference type="Pfam" id="PF22562">
    <property type="entry name" value="UBA_7"/>
    <property type="match status" value="1"/>
</dbReference>
<feature type="compositionally biased region" description="Polar residues" evidence="2">
    <location>
        <begin position="2171"/>
        <end position="2185"/>
    </location>
</feature>
<dbReference type="Gene3D" id="6.10.250.1630">
    <property type="match status" value="1"/>
</dbReference>
<dbReference type="Gene3D" id="3.30.720.50">
    <property type="match status" value="1"/>
</dbReference>
<feature type="region of interest" description="Disordered" evidence="2">
    <location>
        <begin position="1691"/>
        <end position="1781"/>
    </location>
</feature>
<name>A0A485PQY5_LYNPA</name>
<feature type="compositionally biased region" description="Basic and acidic residues" evidence="2">
    <location>
        <begin position="1371"/>
        <end position="1391"/>
    </location>
</feature>
<sequence>MRHQPTLKTDATTAIIKLLEEICNLGRDPKYICQKPSIQKADGTATAPPPRSNHAAEEASSEDEEEEEVQAMQSFNSAQQNETEPNQQVVGTEERIPIPLMDYILNVMKFVESILSNNTTDDHCQEFVTQKGLLPLVTILGLPNLPIDFPTSAACQAVAGVCKSILTLSHEPKVLQEGLLQLDSILSSLEPLHRPIESPGGSVLLRELACAGNVADATLSAQATPLLHALTAAHAYIMMFVHTCRVGQSEIRSISVNQWGSQLGLSVLSKLSQLYCSLVWESTVLLSLCTPNSLPSGCEFGQADMQKLVPKDEKAGTTQGGKRSDGEQDGTAASMDASTQGLLEGIGLDGDTLAPMETDEPTASDSKGKSKITPAMAARIKQIKPLLSASSRLGRALAELFGLLVKLCVGSPVRQRRSHHAASTTTAPTPAARSTASALTKLLTKGLSWQPPPYTPTPRFRLTFFICSVGFTSPMLFDERKYPYHLMLQKFLCSGGHNALFETFNWALSMGGKVPVAEGLEHSDLPDGTGEFLDAWLMLVEKMVNPTTVLESPHSLPAKLPGGVQNFPQFSALRFLVVTQKAAFTCIKNLWNRKPLKVYGGRMAESMLAILCHILRGEPVIRERLSKEKEGSRGEEDTGQEEGGSRREPQVNQQQLQQLMDMGFTREHAMEALLNTSTMEQATEYLLTHPPPIMGGVVRDLSMSEEDQMMRAIAMSLGQDIPMDQRAESPEEVACRKEEEERKAREKQEEEEAKCLEKFQDADPLEQDELHTFTDTMLPGCFHLLDELPDTVYRVCDLIMTAIKRNGADYRDMILKQVVNQVWEAADVLIKAALPLTTSDTKTVSEWISQMATLPQASNLATRILLLTLLFEELKLPCAWVVESSGILNVLIKLLEVVQPCLQAAKEQKEVQTPKWITPVLLLIDFYEKTAISSKRRAQMTKYLQSNNNNWRWFDDRSGRWCSYSASNNSTIDSAWKSGETSVRFTAGRRRYTVQFTTMVQVNEETGNRRPVMLTLLRVPRLNKNSKNSNGQELEKTLEESKEMDIKRKENKPSDTPLALESTNTEKETSLEETKIGEILIQGLTEDMVTVLIRACVSMLGVPVDPDTLHATLRLCLRLTRDHKYAMMFAELKSTRMILNLTQSSGFNGFTPLVTLLLRHIIEDPCTLRHTMEKVVRSAATSGAGSTTSGVVSGSLGSREINYILRVLGPAACRNPDIFTEVANCCIRIALPAPRGSGTASDDEFENLRIKGPNAVQLVKTTPLKPSPLPVIPDTIKEVIYDMLNALAAYHAPEEAEKSDPKPGGMTQEVGQLLQDMGDDVYQQYRSLTRQGSDFDAQSGFSINSQVFAADGTSTETSTSGTSQGEASTPEESRDGKKDKEGDRASEEGKQKGKGSKPLMPTSTILRLLAELVRSYVGIATLIANYSYTVGQSELIKEDCSVLAFVLDHLLPHTQNAEDKDTPALARLFLASLAAAGSGTDAQVALVNEVKAALGRALAMAESTEKHARLQAVMCIISTIMESCPSTSSFYSSATAKTQHNGMNNIIRLFLKKGLVNDLARVPHSLDLSSPNMANTVNAALKPLETLSRIVNQPSSLFGSKSASSKSKSEQDAQGAAQDSNSNQQDPGEPGEAEVQEEDHDVTQTEVADGDIMDGEAETDSVVIAGQPEVLSSQEMQVENELEDLIDELLERDGGSGNSTIIDSMNILDPEDEEEHTQEEDSSGSNEDEDDSQDEEEEEEEDEEDDQEDDEGEEGDEDDDDDGSEMELDEDYPDMNASPLVRFERFDREDDLIIEFDNMFSSATDIPPSPGNIPTTHPLMVRHADHSSLTLGSGSSTTRLTQGIGRSQRTLRQLTANTGHTIHVHYPGNRQPNPPLILQRLLGPSAAADILQLSSSLPLQSRGRARLLVGNDDVHIIARSDDELLDDFFHDQSTATSQAGTLSSIPTALTRWTEECKVLDAESMHDCVSVVKVPIVNHLEFLRDEELEERREKRRKQLAEEETKITDKGKEDKENRDQSAQCTASKTSDSTEQNLSDGTPMPDSYPTTPSSTDAATSESKETLVALQPSQQQTLPPPPALGDIPQELQSPAGEGASSTQLLMPVEPEELGPTRPSGEAETTQMELSPAPTIKRAEDSDALTAVSSQLEGSPMDTSSLASCTLEEAVGDTSAAGSSEQPTVGSSTPGDAPPVVTEVQGRGDGSGEPAPPPEDSSPPASSESSSTRDSAVAISGADSRGILEEPLPSTSSEEEDPLAGISLPEGVDPSFLAALPDDIRREVLQNQLGIRPPTRTAPSANNSAPAVVGNPGVTEVSPEFLAALPPAIQEEVLAQQRAEQQRRELAQNASSDTPMDPVTFIQTLPSDLRRSVLEDMEDSVLAVMPPDIAAEAQALRREQEARQRQLMHERLFGHSSTSALSAILRSPAFTSRLSGNRGVQYTRLAVQRGGTFQMGGSSSHNRPSGSNVDTLLRLRGRLLLDHEALSCLLVLLFVDEPKLNTSRLHRVLRNLCYHAQTRHWVIRSLLSILQRSSESELCIETPKLSSGEEKGKKSSKSCGSSSHEHRPLDLLHKMESKSSNQLSWLSVSMDAALGCRTNIFQIQRSGGRKHTEKHASSGSTVHIHPQAAPVVCRHVLDTLIQLAKVFPSHFTQQRTKETNCESDRERGSKQACSPCSSQSTSSGICTDFWDLLVKLDNMNVSRKGKNSVKSVPVSAGGEGETSPYSLEASPLGQLMNMLSHPVIRRSSLLTEKLLRLLSLISIALPENKVSEAQANSGSSASSTTVATSTTSTTTTTAASSTPTPPAATTPVTSAPALVIATAISTIAVAASTTVTTPTTATTTVSTSTTTKASKSPAKVGDGGSSSADFKMVSSGLTENQLQLSVEVLTSHSCSEEGLEDAANVLLQLSRGDPATRDTVLKLLLNGARHLGYTLCKQIGTLLAELREYNLEQQRRAQCETLSPDGLPEEQPQTTKLKGKMQSRFDMAENVVIVASQKRPLGGRELQLPSMSMLTSKTSTQKFFLRVLQVIIQLRDDTRRANKKAKQTGRLGSSGLGSASSIQAAVRQLEAEADAIIQMSESSQSEASVRREESPMDVDQPSPGAQDTPSIGSDGTSQGEKEKEERPPELPLLSEQLSLDELWDMLGECLKELEESHDQHAVLGELWPLGQGPNPLICSGPFLRA</sequence>
<dbReference type="InterPro" id="IPR016641">
    <property type="entry name" value="EGD2/NACA0like"/>
</dbReference>
<feature type="compositionally biased region" description="Polar residues" evidence="2">
    <location>
        <begin position="71"/>
        <end position="90"/>
    </location>
</feature>
<feature type="region of interest" description="Disordered" evidence="2">
    <location>
        <begin position="2538"/>
        <end position="2562"/>
    </location>
</feature>
<dbReference type="GO" id="GO:0016740">
    <property type="term" value="F:transferase activity"/>
    <property type="evidence" value="ECO:0007669"/>
    <property type="project" value="UniProtKB-KW"/>
</dbReference>
<dbReference type="Pfam" id="PF02825">
    <property type="entry name" value="WWE"/>
    <property type="match status" value="1"/>
</dbReference>
<gene>
    <name evidence="5" type="ORF">LYPA_23C012552</name>
</gene>
<proteinExistence type="predicted"/>
<dbReference type="InterPro" id="IPR025527">
    <property type="entry name" value="HUWE1/Rev1_UBM"/>
</dbReference>
<feature type="region of interest" description="Disordered" evidence="2">
    <location>
        <begin position="312"/>
        <end position="334"/>
    </location>
</feature>
<feature type="region of interest" description="Disordered" evidence="2">
    <location>
        <begin position="2766"/>
        <end position="2806"/>
    </location>
</feature>
<feature type="region of interest" description="Disordered" evidence="2">
    <location>
        <begin position="3075"/>
        <end position="3129"/>
    </location>
</feature>
<dbReference type="CDD" id="cd14288">
    <property type="entry name" value="UBA_HUWE1"/>
    <property type="match status" value="1"/>
</dbReference>
<dbReference type="InterPro" id="IPR015940">
    <property type="entry name" value="UBA"/>
</dbReference>
<dbReference type="Pfam" id="PF14377">
    <property type="entry name" value="UBM"/>
    <property type="match status" value="3"/>
</dbReference>
<feature type="compositionally biased region" description="Low complexity" evidence="2">
    <location>
        <begin position="2213"/>
        <end position="2227"/>
    </location>
</feature>
<feature type="region of interest" description="Disordered" evidence="2">
    <location>
        <begin position="625"/>
        <end position="654"/>
    </location>
</feature>
<dbReference type="InterPro" id="IPR010314">
    <property type="entry name" value="E3_Ub_ligase_DUF913"/>
</dbReference>
<feature type="compositionally biased region" description="Low complexity" evidence="2">
    <location>
        <begin position="1596"/>
        <end position="1606"/>
    </location>
</feature>
<evidence type="ECO:0000313" key="6">
    <source>
        <dbReference type="Proteomes" id="UP000386466"/>
    </source>
</evidence>
<feature type="compositionally biased region" description="Low complexity" evidence="2">
    <location>
        <begin position="2774"/>
        <end position="2797"/>
    </location>
</feature>
<dbReference type="PROSITE" id="PS50030">
    <property type="entry name" value="UBA"/>
    <property type="match status" value="1"/>
</dbReference>
<evidence type="ECO:0000256" key="1">
    <source>
        <dbReference type="ARBA" id="ARBA00022679"/>
    </source>
</evidence>
<feature type="compositionally biased region" description="Low complexity" evidence="2">
    <location>
        <begin position="1352"/>
        <end position="1368"/>
    </location>
</feature>
<feature type="compositionally biased region" description="Low complexity" evidence="2">
    <location>
        <begin position="2833"/>
        <end position="2855"/>
    </location>
</feature>
<protein>
    <submittedName>
        <fullName evidence="5">E3 ubiquitin-protein ligase huwe1</fullName>
    </submittedName>
</protein>
<keyword evidence="1" id="KW-0808">Transferase</keyword>
<dbReference type="FunFam" id="1.10.8.10:FF:000019">
    <property type="entry name" value="Putative e3 ubiquitin-protein ligase huwe1 isoform x2"/>
    <property type="match status" value="1"/>
</dbReference>
<dbReference type="SUPFAM" id="SSF117839">
    <property type="entry name" value="WWE domain"/>
    <property type="match status" value="1"/>
</dbReference>
<feature type="region of interest" description="Disordered" evidence="2">
    <location>
        <begin position="3033"/>
        <end position="3054"/>
    </location>
</feature>
<evidence type="ECO:0000259" key="3">
    <source>
        <dbReference type="PROSITE" id="PS50030"/>
    </source>
</evidence>
<dbReference type="InterPro" id="IPR004170">
    <property type="entry name" value="WWE_dom"/>
</dbReference>
<feature type="compositionally biased region" description="Basic and acidic residues" evidence="2">
    <location>
        <begin position="3114"/>
        <end position="3123"/>
    </location>
</feature>
<feature type="compositionally biased region" description="Acidic residues" evidence="2">
    <location>
        <begin position="59"/>
        <end position="69"/>
    </location>
</feature>
<feature type="compositionally biased region" description="Polar residues" evidence="2">
    <location>
        <begin position="2018"/>
        <end position="2037"/>
    </location>
</feature>
<feature type="compositionally biased region" description="Basic and acidic residues" evidence="2">
    <location>
        <begin position="625"/>
        <end position="636"/>
    </location>
</feature>
<keyword evidence="6" id="KW-1185">Reference proteome</keyword>
<feature type="compositionally biased region" description="Low complexity" evidence="2">
    <location>
        <begin position="3044"/>
        <end position="3054"/>
    </location>
</feature>
<evidence type="ECO:0000256" key="2">
    <source>
        <dbReference type="SAM" id="MobiDB-lite"/>
    </source>
</evidence>
<feature type="compositionally biased region" description="Polar residues" evidence="2">
    <location>
        <begin position="1023"/>
        <end position="1032"/>
    </location>
</feature>
<evidence type="ECO:0000259" key="4">
    <source>
        <dbReference type="PROSITE" id="PS50918"/>
    </source>
</evidence>
<feature type="region of interest" description="Disordered" evidence="2">
    <location>
        <begin position="37"/>
        <end position="92"/>
    </location>
</feature>
<feature type="region of interest" description="Disordered" evidence="2">
    <location>
        <begin position="2649"/>
        <end position="2677"/>
    </location>
</feature>
<feature type="compositionally biased region" description="Low complexity" evidence="2">
    <location>
        <begin position="2039"/>
        <end position="2057"/>
    </location>
</feature>
<feature type="compositionally biased region" description="Basic and acidic residues" evidence="2">
    <location>
        <begin position="1995"/>
        <end position="2017"/>
    </location>
</feature>
<dbReference type="InterPro" id="IPR041918">
    <property type="entry name" value="UBA_HUWE1"/>
</dbReference>
<feature type="region of interest" description="Disordered" evidence="2">
    <location>
        <begin position="1023"/>
        <end position="1069"/>
    </location>
</feature>
<dbReference type="Gene3D" id="1.10.8.10">
    <property type="entry name" value="DNA helicase RuvA subunit, C-terminal domain"/>
    <property type="match status" value="1"/>
</dbReference>
<feature type="region of interest" description="Disordered" evidence="2">
    <location>
        <begin position="2833"/>
        <end position="2862"/>
    </location>
</feature>
<dbReference type="InterPro" id="IPR009060">
    <property type="entry name" value="UBA-like_sf"/>
</dbReference>
<accession>A0A485PQY5</accession>
<reference evidence="5 6" key="1">
    <citation type="submission" date="2019-01" db="EMBL/GenBank/DDBJ databases">
        <authorList>
            <person name="Alioto T."/>
            <person name="Alioto T."/>
        </authorList>
    </citation>
    <scope>NUCLEOTIDE SEQUENCE [LARGE SCALE GENOMIC DNA]</scope>
</reference>
<feature type="domain" description="WWE" evidence="4">
    <location>
        <begin position="937"/>
        <end position="1014"/>
    </location>
</feature>
<evidence type="ECO:0000313" key="5">
    <source>
        <dbReference type="EMBL" id="VFV46723.1"/>
    </source>
</evidence>
<feature type="compositionally biased region" description="Acidic residues" evidence="2">
    <location>
        <begin position="1709"/>
        <end position="1773"/>
    </location>
</feature>
<feature type="domain" description="UBA" evidence="3">
    <location>
        <begin position="650"/>
        <end position="689"/>
    </location>
</feature>
<feature type="region of interest" description="Disordered" evidence="2">
    <location>
        <begin position="348"/>
        <end position="371"/>
    </location>
</feature>
<dbReference type="SUPFAM" id="SSF46934">
    <property type="entry name" value="UBA-like"/>
    <property type="match status" value="1"/>
</dbReference>
<dbReference type="SMART" id="SM00165">
    <property type="entry name" value="UBA"/>
    <property type="match status" value="1"/>
</dbReference>
<feature type="region of interest" description="Disordered" evidence="2">
    <location>
        <begin position="1596"/>
        <end position="1655"/>
    </location>
</feature>
<organism evidence="5 6">
    <name type="scientific">Lynx pardinus</name>
    <name type="common">Iberian lynx</name>
    <name type="synonym">Felis pardina</name>
    <dbReference type="NCBI Taxonomy" id="191816"/>
    <lineage>
        <taxon>Eukaryota</taxon>
        <taxon>Metazoa</taxon>
        <taxon>Chordata</taxon>
        <taxon>Craniata</taxon>
        <taxon>Vertebrata</taxon>
        <taxon>Euteleostomi</taxon>
        <taxon>Mammalia</taxon>
        <taxon>Eutheria</taxon>
        <taxon>Laurasiatheria</taxon>
        <taxon>Carnivora</taxon>
        <taxon>Feliformia</taxon>
        <taxon>Felidae</taxon>
        <taxon>Felinae</taxon>
        <taxon>Lynx</taxon>
    </lineage>
</organism>
<feature type="region of interest" description="Disordered" evidence="2">
    <location>
        <begin position="1995"/>
        <end position="2265"/>
    </location>
</feature>
<dbReference type="EMBL" id="CAAGRJ010039222">
    <property type="protein sequence ID" value="VFV46723.1"/>
    <property type="molecule type" value="Genomic_DNA"/>
</dbReference>
<feature type="compositionally biased region" description="Polar residues" evidence="2">
    <location>
        <begin position="1617"/>
        <end position="1626"/>
    </location>
</feature>
<feature type="compositionally biased region" description="Polar residues" evidence="2">
    <location>
        <begin position="2142"/>
        <end position="2159"/>
    </location>
</feature>
<feature type="region of interest" description="Disordered" evidence="2">
    <location>
        <begin position="2700"/>
        <end position="2720"/>
    </location>
</feature>
<feature type="region of interest" description="Disordered" evidence="2">
    <location>
        <begin position="1351"/>
        <end position="1399"/>
    </location>
</feature>
<feature type="compositionally biased region" description="Polar residues" evidence="2">
    <location>
        <begin position="3098"/>
        <end position="3113"/>
    </location>
</feature>
<dbReference type="Proteomes" id="UP000386466">
    <property type="component" value="Unassembled WGS sequence"/>
</dbReference>
<dbReference type="PANTHER" id="PTHR21713">
    <property type="entry name" value="NASCENT POLYPEPTIDE ASSOCIATED COMPLEX ALPHA SUBUNIT-RELATED"/>
    <property type="match status" value="1"/>
</dbReference>
<feature type="region of interest" description="Disordered" evidence="2">
    <location>
        <begin position="730"/>
        <end position="749"/>
    </location>
</feature>
<dbReference type="FunFam" id="3.30.720.50:FF:000002">
    <property type="entry name" value="Putative e3 ubiquitin-protein ligase huwe1 isoform x2"/>
    <property type="match status" value="1"/>
</dbReference>
<dbReference type="Pfam" id="PF06025">
    <property type="entry name" value="DUF913"/>
    <property type="match status" value="1"/>
</dbReference>
<feature type="compositionally biased region" description="Basic and acidic residues" evidence="2">
    <location>
        <begin position="1033"/>
        <end position="1053"/>
    </location>
</feature>
<feature type="compositionally biased region" description="Basic and acidic residues" evidence="2">
    <location>
        <begin position="2650"/>
        <end position="2664"/>
    </location>
</feature>
<dbReference type="GO" id="GO:0005854">
    <property type="term" value="C:nascent polypeptide-associated complex"/>
    <property type="evidence" value="ECO:0007669"/>
    <property type="project" value="InterPro"/>
</dbReference>
<dbReference type="InterPro" id="IPR037197">
    <property type="entry name" value="WWE_dom_sf"/>
</dbReference>
<dbReference type="PROSITE" id="PS50918">
    <property type="entry name" value="WWE"/>
    <property type="match status" value="1"/>
</dbReference>